<evidence type="ECO:0000256" key="1">
    <source>
        <dbReference type="ARBA" id="ARBA00004651"/>
    </source>
</evidence>
<evidence type="ECO:0000256" key="5">
    <source>
        <dbReference type="ARBA" id="ARBA00022989"/>
    </source>
</evidence>
<reference evidence="10" key="1">
    <citation type="submission" date="2021-03" db="EMBL/GenBank/DDBJ databases">
        <title>Plesiomonas shigelloides zfcc0051, isolated from zebrafish feces.</title>
        <authorList>
            <person name="Vanderhoek Z."/>
            <person name="Gaulke C."/>
        </authorList>
    </citation>
    <scope>NUCLEOTIDE SEQUENCE</scope>
    <source>
        <strain evidence="10">Zfcc0051</strain>
    </source>
</reference>
<keyword evidence="4 7" id="KW-0812">Transmembrane</keyword>
<feature type="transmembrane region" description="Helical" evidence="7">
    <location>
        <begin position="288"/>
        <end position="308"/>
    </location>
</feature>
<dbReference type="Proteomes" id="UP000664658">
    <property type="component" value="Unassembled WGS sequence"/>
</dbReference>
<organism evidence="10 11">
    <name type="scientific">Plesiomonas shigelloides</name>
    <name type="common">Aeromonas shigelloides</name>
    <dbReference type="NCBI Taxonomy" id="703"/>
    <lineage>
        <taxon>Bacteria</taxon>
        <taxon>Pseudomonadati</taxon>
        <taxon>Pseudomonadota</taxon>
        <taxon>Gammaproteobacteria</taxon>
        <taxon>Enterobacterales</taxon>
        <taxon>Enterobacteriaceae</taxon>
        <taxon>Plesiomonas</taxon>
    </lineage>
</organism>
<name>A0A8I2B660_PLESH</name>
<keyword evidence="6 7" id="KW-0472">Membrane</keyword>
<dbReference type="Pfam" id="PF02687">
    <property type="entry name" value="FtsX"/>
    <property type="match status" value="1"/>
</dbReference>
<feature type="transmembrane region" description="Helical" evidence="7">
    <location>
        <begin position="340"/>
        <end position="365"/>
    </location>
</feature>
<dbReference type="Pfam" id="PF12704">
    <property type="entry name" value="MacB_PCD"/>
    <property type="match status" value="1"/>
</dbReference>
<keyword evidence="3" id="KW-1003">Cell membrane</keyword>
<evidence type="ECO:0000256" key="6">
    <source>
        <dbReference type="ARBA" id="ARBA00023136"/>
    </source>
</evidence>
<comment type="similarity">
    <text evidence="2">Belongs to the ABC-4 integral membrane protein family. LolC/E subfamily.</text>
</comment>
<dbReference type="RefSeq" id="WP_207542495.1">
    <property type="nucleotide sequence ID" value="NZ_JAFNAA010000017.1"/>
</dbReference>
<feature type="transmembrane region" description="Helical" evidence="7">
    <location>
        <begin position="24"/>
        <end position="48"/>
    </location>
</feature>
<proteinExistence type="inferred from homology"/>
<comment type="caution">
    <text evidence="10">The sequence shown here is derived from an EMBL/GenBank/DDBJ whole genome shotgun (WGS) entry which is preliminary data.</text>
</comment>
<keyword evidence="5 7" id="KW-1133">Transmembrane helix</keyword>
<evidence type="ECO:0000256" key="3">
    <source>
        <dbReference type="ARBA" id="ARBA00022475"/>
    </source>
</evidence>
<dbReference type="AlphaFoldDB" id="A0A8I2B660"/>
<evidence type="ECO:0000259" key="9">
    <source>
        <dbReference type="Pfam" id="PF12704"/>
    </source>
</evidence>
<feature type="domain" description="MacB-like periplasmic core" evidence="9">
    <location>
        <begin position="23"/>
        <end position="254"/>
    </location>
</feature>
<protein>
    <submittedName>
        <fullName evidence="10">ABC transporter permease</fullName>
    </submittedName>
</protein>
<dbReference type="InterPro" id="IPR003838">
    <property type="entry name" value="ABC3_permease_C"/>
</dbReference>
<comment type="subcellular location">
    <subcellularLocation>
        <location evidence="1">Cell membrane</location>
        <topology evidence="1">Multi-pass membrane protein</topology>
    </subcellularLocation>
</comment>
<dbReference type="InterPro" id="IPR051447">
    <property type="entry name" value="Lipoprotein-release_system"/>
</dbReference>
<dbReference type="InterPro" id="IPR025857">
    <property type="entry name" value="MacB_PCD"/>
</dbReference>
<dbReference type="PANTHER" id="PTHR30489">
    <property type="entry name" value="LIPOPROTEIN-RELEASING SYSTEM TRANSMEMBRANE PROTEIN LOLE"/>
    <property type="match status" value="1"/>
</dbReference>
<evidence type="ECO:0000256" key="4">
    <source>
        <dbReference type="ARBA" id="ARBA00022692"/>
    </source>
</evidence>
<dbReference type="GO" id="GO:0044874">
    <property type="term" value="P:lipoprotein localization to outer membrane"/>
    <property type="evidence" value="ECO:0007669"/>
    <property type="project" value="TreeGrafter"/>
</dbReference>
<evidence type="ECO:0000256" key="7">
    <source>
        <dbReference type="SAM" id="Phobius"/>
    </source>
</evidence>
<feature type="transmembrane region" description="Helical" evidence="7">
    <location>
        <begin position="385"/>
        <end position="407"/>
    </location>
</feature>
<evidence type="ECO:0000259" key="8">
    <source>
        <dbReference type="Pfam" id="PF02687"/>
    </source>
</evidence>
<gene>
    <name evidence="10" type="ORF">J2R62_14050</name>
</gene>
<evidence type="ECO:0000256" key="2">
    <source>
        <dbReference type="ARBA" id="ARBA00005236"/>
    </source>
</evidence>
<dbReference type="GO" id="GO:0098797">
    <property type="term" value="C:plasma membrane protein complex"/>
    <property type="evidence" value="ECO:0007669"/>
    <property type="project" value="TreeGrafter"/>
</dbReference>
<evidence type="ECO:0000313" key="11">
    <source>
        <dbReference type="Proteomes" id="UP000664658"/>
    </source>
</evidence>
<feature type="domain" description="ABC3 transporter permease C-terminal" evidence="8">
    <location>
        <begin position="291"/>
        <end position="416"/>
    </location>
</feature>
<sequence length="424" mass="45714">MGQLTGRLWRIAALNLYRNRRRTVLSVCIIAIAVFALTSAGGFGLYTYDSLRESTARDVGHLTISQQGYFAHEEETPLANGLHFTPQMNRLLSANPAIVGIGPRIELTGLISNGAKSTIFMGLGVLPQEFTLKGEFLDLRSGHTLTEPTNVNSGDAAGQGDDPQVMLGVDLARNLNVRVGDSVTLLSTTADGALNALDFRVAGIYSSGVPEVDERQLYLHLNAAQALLASDKVSTLSLYLHNTAATEAVAPWVKQQLTDLGLAQSLEVTPWQKLAFFYQKVKDLYDRLFGVMGGVMSLVVFVALFNTLTMSVTERTREIGTLSALGAYPLDIIGGFIREAVWLAVLGSLLGTLLTGVTSLTLQWADVQMPAPPGRSAGYPLHIYFSWQLALLCAAGVMVICVLAAWLSARKGVRKPITEALAYV</sequence>
<accession>A0A8I2B660</accession>
<dbReference type="EMBL" id="JAFNAA010000017">
    <property type="protein sequence ID" value="MBO1109318.1"/>
    <property type="molecule type" value="Genomic_DNA"/>
</dbReference>
<dbReference type="PANTHER" id="PTHR30489:SF0">
    <property type="entry name" value="LIPOPROTEIN-RELEASING SYSTEM TRANSMEMBRANE PROTEIN LOLE"/>
    <property type="match status" value="1"/>
</dbReference>
<evidence type="ECO:0000313" key="10">
    <source>
        <dbReference type="EMBL" id="MBO1109318.1"/>
    </source>
</evidence>